<feature type="compositionally biased region" description="Acidic residues" evidence="1">
    <location>
        <begin position="252"/>
        <end position="288"/>
    </location>
</feature>
<dbReference type="EMBL" id="NHTK01001236">
    <property type="protein sequence ID" value="PPR01573.1"/>
    <property type="molecule type" value="Genomic_DNA"/>
</dbReference>
<comment type="caution">
    <text evidence="2">The sequence shown here is derived from an EMBL/GenBank/DDBJ whole genome shotgun (WGS) entry which is preliminary data.</text>
</comment>
<name>A0A409YEZ0_9AGAR</name>
<accession>A0A409YEZ0</accession>
<protein>
    <submittedName>
        <fullName evidence="2">Uncharacterized protein</fullName>
    </submittedName>
</protein>
<dbReference type="Proteomes" id="UP000284842">
    <property type="component" value="Unassembled WGS sequence"/>
</dbReference>
<keyword evidence="3" id="KW-1185">Reference proteome</keyword>
<organism evidence="2 3">
    <name type="scientific">Panaeolus cyanescens</name>
    <dbReference type="NCBI Taxonomy" id="181874"/>
    <lineage>
        <taxon>Eukaryota</taxon>
        <taxon>Fungi</taxon>
        <taxon>Dikarya</taxon>
        <taxon>Basidiomycota</taxon>
        <taxon>Agaricomycotina</taxon>
        <taxon>Agaricomycetes</taxon>
        <taxon>Agaricomycetidae</taxon>
        <taxon>Agaricales</taxon>
        <taxon>Agaricineae</taxon>
        <taxon>Galeropsidaceae</taxon>
        <taxon>Panaeolus</taxon>
    </lineage>
</organism>
<reference evidence="2 3" key="1">
    <citation type="journal article" date="2018" name="Evol. Lett.">
        <title>Horizontal gene cluster transfer increased hallucinogenic mushroom diversity.</title>
        <authorList>
            <person name="Reynolds H.T."/>
            <person name="Vijayakumar V."/>
            <person name="Gluck-Thaler E."/>
            <person name="Korotkin H.B."/>
            <person name="Matheny P.B."/>
            <person name="Slot J.C."/>
        </authorList>
    </citation>
    <scope>NUCLEOTIDE SEQUENCE [LARGE SCALE GENOMIC DNA]</scope>
    <source>
        <strain evidence="2 3">2629</strain>
    </source>
</reference>
<gene>
    <name evidence="2" type="ORF">CVT24_005854</name>
</gene>
<dbReference type="SUPFAM" id="SSF48371">
    <property type="entry name" value="ARM repeat"/>
    <property type="match status" value="1"/>
</dbReference>
<dbReference type="InParanoid" id="A0A409YEZ0"/>
<evidence type="ECO:0000313" key="2">
    <source>
        <dbReference type="EMBL" id="PPR01573.1"/>
    </source>
</evidence>
<dbReference type="AlphaFoldDB" id="A0A409YEZ0"/>
<sequence>MSTPSDSSNPIPLKSLQIIIFEPTGLYHGEERKLLVQQATENLKKRHLDNTQGPTLETFGFKHTSLVDDMIRLMKSIGYAPTDFINENEERDWTPKINVNIQDVPADMAAAFHKGFWNLVPVDKGVITDTRKRLAYSIQHFFAKPPGELPFYAPDQEHSYRLIFNPFACTFLKPDGTECKPLDTIVSSCLHPMGAVLTTRRAVFDWHARRLTKNPEFENYIDVNLYRDIEYETILFQGVMKLSNNRWPGAGDTDDDDLDGDDDDDDSDDDGDDDNDDDDGEEGEEGDENLYTPLPSPRTPPSTMR</sequence>
<feature type="compositionally biased region" description="Pro residues" evidence="1">
    <location>
        <begin position="294"/>
        <end position="305"/>
    </location>
</feature>
<evidence type="ECO:0000256" key="1">
    <source>
        <dbReference type="SAM" id="MobiDB-lite"/>
    </source>
</evidence>
<evidence type="ECO:0000313" key="3">
    <source>
        <dbReference type="Proteomes" id="UP000284842"/>
    </source>
</evidence>
<proteinExistence type="predicted"/>
<feature type="region of interest" description="Disordered" evidence="1">
    <location>
        <begin position="245"/>
        <end position="305"/>
    </location>
</feature>
<dbReference type="InterPro" id="IPR016024">
    <property type="entry name" value="ARM-type_fold"/>
</dbReference>